<keyword evidence="1" id="KW-0808">Transferase</keyword>
<feature type="compositionally biased region" description="Polar residues" evidence="3">
    <location>
        <begin position="21"/>
        <end position="31"/>
    </location>
</feature>
<keyword evidence="6" id="KW-1185">Reference proteome</keyword>
<accession>A0AA38LF65</accession>
<dbReference type="SUPFAM" id="SSF54495">
    <property type="entry name" value="UBC-like"/>
    <property type="match status" value="1"/>
</dbReference>
<dbReference type="Pfam" id="PF00179">
    <property type="entry name" value="UQ_con"/>
    <property type="match status" value="1"/>
</dbReference>
<evidence type="ECO:0000256" key="2">
    <source>
        <dbReference type="ARBA" id="ARBA00022786"/>
    </source>
</evidence>
<dbReference type="GO" id="GO:0016740">
    <property type="term" value="F:transferase activity"/>
    <property type="evidence" value="ECO:0007669"/>
    <property type="project" value="UniProtKB-KW"/>
</dbReference>
<dbReference type="AlphaFoldDB" id="A0AA38LF65"/>
<dbReference type="EMBL" id="JAHRHJ020000004">
    <property type="protein sequence ID" value="KAH9319685.1"/>
    <property type="molecule type" value="Genomic_DNA"/>
</dbReference>
<dbReference type="PANTHER" id="PTHR46116">
    <property type="entry name" value="(E3-INDEPENDENT) E2 UBIQUITIN-CONJUGATING ENZYME"/>
    <property type="match status" value="1"/>
</dbReference>
<evidence type="ECO:0000256" key="1">
    <source>
        <dbReference type="ARBA" id="ARBA00022679"/>
    </source>
</evidence>
<evidence type="ECO:0000313" key="6">
    <source>
        <dbReference type="Proteomes" id="UP000824469"/>
    </source>
</evidence>
<gene>
    <name evidence="5" type="ORF">KI387_021454</name>
</gene>
<keyword evidence="2" id="KW-0833">Ubl conjugation pathway</keyword>
<feature type="compositionally biased region" description="Polar residues" evidence="3">
    <location>
        <begin position="1"/>
        <end position="11"/>
    </location>
</feature>
<dbReference type="InterPro" id="IPR013083">
    <property type="entry name" value="Znf_RING/FYVE/PHD"/>
</dbReference>
<evidence type="ECO:0000313" key="5">
    <source>
        <dbReference type="EMBL" id="KAH9319685.1"/>
    </source>
</evidence>
<feature type="non-terminal residue" evidence="5">
    <location>
        <position position="1"/>
    </location>
</feature>
<protein>
    <recommendedName>
        <fullName evidence="4">UBC core domain-containing protein</fullName>
    </recommendedName>
</protein>
<feature type="domain" description="UBC core" evidence="4">
    <location>
        <begin position="536"/>
        <end position="605"/>
    </location>
</feature>
<organism evidence="5 6">
    <name type="scientific">Taxus chinensis</name>
    <name type="common">Chinese yew</name>
    <name type="synonym">Taxus wallichiana var. chinensis</name>
    <dbReference type="NCBI Taxonomy" id="29808"/>
    <lineage>
        <taxon>Eukaryota</taxon>
        <taxon>Viridiplantae</taxon>
        <taxon>Streptophyta</taxon>
        <taxon>Embryophyta</taxon>
        <taxon>Tracheophyta</taxon>
        <taxon>Spermatophyta</taxon>
        <taxon>Pinopsida</taxon>
        <taxon>Pinidae</taxon>
        <taxon>Conifers II</taxon>
        <taxon>Cupressales</taxon>
        <taxon>Taxaceae</taxon>
        <taxon>Taxus</taxon>
    </lineage>
</organism>
<dbReference type="PANTHER" id="PTHR46116:SF39">
    <property type="entry name" value="BACULOVIRAL IAP REPEAT-CONTAINING PROTEIN 6"/>
    <property type="match status" value="1"/>
</dbReference>
<dbReference type="PROSITE" id="PS50127">
    <property type="entry name" value="UBC_2"/>
    <property type="match status" value="1"/>
</dbReference>
<evidence type="ECO:0000259" key="4">
    <source>
        <dbReference type="PROSITE" id="PS50127"/>
    </source>
</evidence>
<dbReference type="Proteomes" id="UP000824469">
    <property type="component" value="Unassembled WGS sequence"/>
</dbReference>
<dbReference type="SUPFAM" id="SSF57850">
    <property type="entry name" value="RING/U-box"/>
    <property type="match status" value="1"/>
</dbReference>
<comment type="caution">
    <text evidence="5">The sequence shown here is derived from an EMBL/GenBank/DDBJ whole genome shotgun (WGS) entry which is preliminary data.</text>
</comment>
<evidence type="ECO:0000256" key="3">
    <source>
        <dbReference type="SAM" id="MobiDB-lite"/>
    </source>
</evidence>
<dbReference type="Gene3D" id="3.30.40.10">
    <property type="entry name" value="Zinc/RING finger domain, C3HC4 (zinc finger)"/>
    <property type="match status" value="1"/>
</dbReference>
<name>A0AA38LF65_TAXCH</name>
<sequence length="605" mass="67492">MASKDTTAMEKNSNERCSYESELSLSSPNTTITGEHPLASAGLSSKCEHKKDGSDFVTSCMHVTCKLCLQSHVKSVVEKSIKILEPSYDAIKIQLQCPEQRCGMELNTTDLLNLLDIDTVKIYENWLRNTYRGLYDPISRATPLNCIECQEGKAIKCLSFNVTKWSSAKKSKDNYNLDQLQSVTSNGNIQCSDSRVCRKCGFSWCLACGFSFGLQGTGGYKGFHVCDKAKHFKINSIVADIESIYNEFTGTTRQNGFMFHCLGIHSGEKKIRKVEKEFDRRAECVLKLLTKNLQNQLVIGFSSHVLLSRENVVVQFLEYLMMNDSMMDICARSALYIEVADLLNSMLLCYPELLKMLLGSCSQNNTRRIHFDGNFGSDSSLIKKLRTVCKQSNIILNRVKNGNEDMDMKAELGIAKSLLGCYEKLISAAEEQASSTPSVDFISKEDDSRSIGEGTATSFHATLASGEEGSKSRESNEFSSDHFENVSLYKESLKPLQFGDYSFIGTGSQAHAYRKHFDESGSTPKSIDNTGVHNQKRMLHIAKEIASLATNLPLEWESSVHVRVDAVRMDLLRALIVGPKGTPYQNGIFIFDIYLPPGYPQVPPE</sequence>
<dbReference type="InterPro" id="IPR000608">
    <property type="entry name" value="UBC"/>
</dbReference>
<proteinExistence type="predicted"/>
<dbReference type="InterPro" id="IPR016135">
    <property type="entry name" value="UBQ-conjugating_enzyme/RWD"/>
</dbReference>
<dbReference type="Gene3D" id="3.10.110.10">
    <property type="entry name" value="Ubiquitin Conjugating Enzyme"/>
    <property type="match status" value="1"/>
</dbReference>
<reference evidence="5 6" key="1">
    <citation type="journal article" date="2021" name="Nat. Plants">
        <title>The Taxus genome provides insights into paclitaxel biosynthesis.</title>
        <authorList>
            <person name="Xiong X."/>
            <person name="Gou J."/>
            <person name="Liao Q."/>
            <person name="Li Y."/>
            <person name="Zhou Q."/>
            <person name="Bi G."/>
            <person name="Li C."/>
            <person name="Du R."/>
            <person name="Wang X."/>
            <person name="Sun T."/>
            <person name="Guo L."/>
            <person name="Liang H."/>
            <person name="Lu P."/>
            <person name="Wu Y."/>
            <person name="Zhang Z."/>
            <person name="Ro D.K."/>
            <person name="Shang Y."/>
            <person name="Huang S."/>
            <person name="Yan J."/>
        </authorList>
    </citation>
    <scope>NUCLEOTIDE SEQUENCE [LARGE SCALE GENOMIC DNA]</scope>
    <source>
        <strain evidence="5">Ta-2019</strain>
    </source>
</reference>
<feature type="region of interest" description="Disordered" evidence="3">
    <location>
        <begin position="1"/>
        <end position="31"/>
    </location>
</feature>